<evidence type="ECO:0000313" key="3">
    <source>
        <dbReference type="Proteomes" id="UP000183339"/>
    </source>
</evidence>
<name>A0A1I0AZN1_9PROT</name>
<dbReference type="AlphaFoldDB" id="A0A1I0AZN1"/>
<organism evidence="2 3">
    <name type="scientific">Nitrosospira multiformis</name>
    <dbReference type="NCBI Taxonomy" id="1231"/>
    <lineage>
        <taxon>Bacteria</taxon>
        <taxon>Pseudomonadati</taxon>
        <taxon>Pseudomonadota</taxon>
        <taxon>Betaproteobacteria</taxon>
        <taxon>Nitrosomonadales</taxon>
        <taxon>Nitrosomonadaceae</taxon>
        <taxon>Nitrosospira</taxon>
    </lineage>
</organism>
<reference evidence="2 3" key="1">
    <citation type="submission" date="2016-10" db="EMBL/GenBank/DDBJ databases">
        <authorList>
            <person name="de Groot N.N."/>
        </authorList>
    </citation>
    <scope>NUCLEOTIDE SEQUENCE [LARGE SCALE GENOMIC DNA]</scope>
    <source>
        <strain evidence="2 3">Nl7</strain>
    </source>
</reference>
<protein>
    <submittedName>
        <fullName evidence="2">Uncharacterized protein</fullName>
    </submittedName>
</protein>
<gene>
    <name evidence="2" type="ORF">SAMN05216412_102459</name>
</gene>
<evidence type="ECO:0000256" key="1">
    <source>
        <dbReference type="SAM" id="MobiDB-lite"/>
    </source>
</evidence>
<accession>A0A1I0AZN1</accession>
<dbReference type="EMBL" id="FOHI01000002">
    <property type="protein sequence ID" value="SES99918.1"/>
    <property type="molecule type" value="Genomic_DNA"/>
</dbReference>
<evidence type="ECO:0000313" key="2">
    <source>
        <dbReference type="EMBL" id="SES99918.1"/>
    </source>
</evidence>
<sequence>MLQPGWDGALLAICFVRLLAKDAPKALAEGPARRDRAASGCNDRAKPTLDRQHPASRSHLPSEDTAPLSTVAPFASSPFAHLIPQSHRRACEGFVQRFSQKAARCCGAKHLEKVSGKLWGGGPSIGPAIGTLYSSRARMQTGRRNWAKLADIEHCGLGGFECNFGVIAASGKIPCLMEYTILKFPIRDIDLFGNSANHCGGAHEHTF</sequence>
<feature type="region of interest" description="Disordered" evidence="1">
    <location>
        <begin position="27"/>
        <end position="67"/>
    </location>
</feature>
<feature type="compositionally biased region" description="Basic and acidic residues" evidence="1">
    <location>
        <begin position="31"/>
        <end position="53"/>
    </location>
</feature>
<dbReference type="Proteomes" id="UP000183339">
    <property type="component" value="Unassembled WGS sequence"/>
</dbReference>
<proteinExistence type="predicted"/>